<organism evidence="12 13">
    <name type="scientific">Zygosaccharomyces bailii (strain CLIB 213 / ATCC 58445 / CBS 680 / BCRC 21525 / NBRC 1098 / NCYC 1416 / NRRL Y-2227)</name>
    <dbReference type="NCBI Taxonomy" id="1333698"/>
    <lineage>
        <taxon>Eukaryota</taxon>
        <taxon>Fungi</taxon>
        <taxon>Dikarya</taxon>
        <taxon>Ascomycota</taxon>
        <taxon>Saccharomycotina</taxon>
        <taxon>Saccharomycetes</taxon>
        <taxon>Saccharomycetales</taxon>
        <taxon>Saccharomycetaceae</taxon>
        <taxon>Zygosaccharomyces</taxon>
    </lineage>
</organism>
<dbReference type="OrthoDB" id="41266at2759"/>
<evidence type="ECO:0000313" key="13">
    <source>
        <dbReference type="Proteomes" id="UP000019375"/>
    </source>
</evidence>
<dbReference type="InterPro" id="IPR027417">
    <property type="entry name" value="P-loop_NTPase"/>
</dbReference>
<evidence type="ECO:0000256" key="2">
    <source>
        <dbReference type="ARBA" id="ARBA00005619"/>
    </source>
</evidence>
<feature type="chain" id="PRO_5035210231" description="Signal recognition particle receptor subunit beta" evidence="11">
    <location>
        <begin position="19"/>
        <end position="255"/>
    </location>
</feature>
<keyword evidence="11" id="KW-0732">Signal</keyword>
<comment type="similarity">
    <text evidence="2">Belongs to the SRP receptor beta subunit family.</text>
</comment>
<dbReference type="GO" id="GO:0005525">
    <property type="term" value="F:GTP binding"/>
    <property type="evidence" value="ECO:0007669"/>
    <property type="project" value="UniProtKB-KW"/>
</dbReference>
<evidence type="ECO:0000256" key="6">
    <source>
        <dbReference type="ARBA" id="ARBA00022824"/>
    </source>
</evidence>
<accession>A0A8J2T3F9</accession>
<evidence type="ECO:0000256" key="5">
    <source>
        <dbReference type="ARBA" id="ARBA00022741"/>
    </source>
</evidence>
<name>A0A8J2T3F9_ZYGB2</name>
<evidence type="ECO:0000256" key="11">
    <source>
        <dbReference type="SAM" id="SignalP"/>
    </source>
</evidence>
<dbReference type="GO" id="GO:0005789">
    <property type="term" value="C:endoplasmic reticulum membrane"/>
    <property type="evidence" value="ECO:0007669"/>
    <property type="project" value="UniProtKB-SubCell"/>
</dbReference>
<keyword evidence="13" id="KW-1185">Reference proteome</keyword>
<protein>
    <recommendedName>
        <fullName evidence="3">Signal recognition particle receptor subunit beta</fullName>
    </recommendedName>
</protein>
<dbReference type="Gene3D" id="3.40.50.300">
    <property type="entry name" value="P-loop containing nucleotide triphosphate hydrolases"/>
    <property type="match status" value="1"/>
</dbReference>
<keyword evidence="5" id="KW-0547">Nucleotide-binding</keyword>
<keyword evidence="7" id="KW-1133">Transmembrane helix</keyword>
<feature type="signal peptide" evidence="11">
    <location>
        <begin position="1"/>
        <end position="18"/>
    </location>
</feature>
<evidence type="ECO:0000256" key="8">
    <source>
        <dbReference type="ARBA" id="ARBA00023134"/>
    </source>
</evidence>
<evidence type="ECO:0000313" key="12">
    <source>
        <dbReference type="EMBL" id="CDF88143.1"/>
    </source>
</evidence>
<dbReference type="Pfam" id="PF09439">
    <property type="entry name" value="SRPRB"/>
    <property type="match status" value="1"/>
</dbReference>
<dbReference type="SUPFAM" id="SSF52540">
    <property type="entry name" value="P-loop containing nucleoside triphosphate hydrolases"/>
    <property type="match status" value="1"/>
</dbReference>
<dbReference type="CDD" id="cd04105">
    <property type="entry name" value="SR_beta"/>
    <property type="match status" value="1"/>
</dbReference>
<dbReference type="AlphaFoldDB" id="A0A8J2T3F9"/>
<evidence type="ECO:0000256" key="10">
    <source>
        <dbReference type="ARBA" id="ARBA00023170"/>
    </source>
</evidence>
<keyword evidence="4" id="KW-0812">Transmembrane</keyword>
<gene>
    <name evidence="12" type="ORF">BN860_03312g</name>
</gene>
<dbReference type="EMBL" id="HG316455">
    <property type="protein sequence ID" value="CDF88143.1"/>
    <property type="molecule type" value="Genomic_DNA"/>
</dbReference>
<dbReference type="InterPro" id="IPR019009">
    <property type="entry name" value="SRP_receptor_beta_su"/>
</dbReference>
<evidence type="ECO:0000256" key="4">
    <source>
        <dbReference type="ARBA" id="ARBA00022692"/>
    </source>
</evidence>
<keyword evidence="10" id="KW-0675">Receptor</keyword>
<comment type="subcellular location">
    <subcellularLocation>
        <location evidence="1">Endoplasmic reticulum membrane</location>
        <topology evidence="1">Single-pass membrane protein</topology>
    </subcellularLocation>
</comment>
<keyword evidence="8" id="KW-0342">GTP-binding</keyword>
<evidence type="ECO:0000256" key="3">
    <source>
        <dbReference type="ARBA" id="ARBA00020256"/>
    </source>
</evidence>
<evidence type="ECO:0000256" key="7">
    <source>
        <dbReference type="ARBA" id="ARBA00022989"/>
    </source>
</evidence>
<proteinExistence type="inferred from homology"/>
<evidence type="ECO:0000256" key="1">
    <source>
        <dbReference type="ARBA" id="ARBA00004389"/>
    </source>
</evidence>
<reference evidence="13" key="1">
    <citation type="journal article" date="2013" name="Genome Announc.">
        <title>Genome sequence of the food spoilage yeast Zygosaccharomyces bailii CLIB 213(T).</title>
        <authorList>
            <person name="Galeote V."/>
            <person name="Bigey F."/>
            <person name="Devillers H."/>
            <person name="Neuveglise C."/>
            <person name="Dequin S."/>
        </authorList>
    </citation>
    <scope>NUCLEOTIDE SEQUENCE [LARGE SCALE GENOMIC DNA]</scope>
    <source>
        <strain evidence="13">CLIB 213 / ATCC 58445 / CBS 680 / CCRC 21525 / NBRC 1098 / NCYC 1416 / NRRL Y-2227</strain>
    </source>
</reference>
<keyword evidence="6" id="KW-0256">Endoplasmic reticulum</keyword>
<keyword evidence="9" id="KW-0472">Membrane</keyword>
<sequence length="255" mass="28025">MLSNGVLIALILVLIASAFLAISHSTSSLISVSNGSKTLNRQPTFVIAGPSDSGKTSLFTLLTTGSLRPTVTSLEPNVAQDYYMPIATKSFTGRLMEFPGHIKLRNKLFETLNSSGNLKGLIYVVDATVDPKQLTETAEFLFEIMQVTERFPNGVDILIACNKSESFTARPPSKIKAALEKEIENIISRRQKSLDVVQGEKTEDSVDNQPEGLRFAGTHGFKFETIEGNVDALEGSVLKKNIEKWECWIDERAVN</sequence>
<dbReference type="Proteomes" id="UP000019375">
    <property type="component" value="Unassembled WGS sequence"/>
</dbReference>
<evidence type="ECO:0000256" key="9">
    <source>
        <dbReference type="ARBA" id="ARBA00023136"/>
    </source>
</evidence>